<dbReference type="SFLD" id="SFLDG00358">
    <property type="entry name" value="Main_(cytGST)"/>
    <property type="match status" value="1"/>
</dbReference>
<dbReference type="Gene3D" id="1.20.1050.10">
    <property type="match status" value="1"/>
</dbReference>
<keyword evidence="4" id="KW-0413">Isomerase</keyword>
<dbReference type="PANTHER" id="PTHR42673:SF4">
    <property type="entry name" value="MALEYLACETOACETATE ISOMERASE"/>
    <property type="match status" value="1"/>
</dbReference>
<dbReference type="InterPro" id="IPR036249">
    <property type="entry name" value="Thioredoxin-like_sf"/>
</dbReference>
<feature type="domain" description="GST N-terminal" evidence="2">
    <location>
        <begin position="1"/>
        <end position="87"/>
    </location>
</feature>
<dbReference type="Proteomes" id="UP001379533">
    <property type="component" value="Chromosome"/>
</dbReference>
<dbReference type="SUPFAM" id="SSF52833">
    <property type="entry name" value="Thioredoxin-like"/>
    <property type="match status" value="1"/>
</dbReference>
<dbReference type="SUPFAM" id="SSF47616">
    <property type="entry name" value="GST C-terminal domain-like"/>
    <property type="match status" value="1"/>
</dbReference>
<dbReference type="EMBL" id="CP089982">
    <property type="protein sequence ID" value="WXA94477.1"/>
    <property type="molecule type" value="Genomic_DNA"/>
</dbReference>
<proteinExistence type="inferred from homology"/>
<dbReference type="PANTHER" id="PTHR42673">
    <property type="entry name" value="MALEYLACETOACETATE ISOMERASE"/>
    <property type="match status" value="1"/>
</dbReference>
<comment type="similarity">
    <text evidence="1">Belongs to the GST superfamily. Zeta family.</text>
</comment>
<dbReference type="GO" id="GO:0016034">
    <property type="term" value="F:maleylacetoacetate isomerase activity"/>
    <property type="evidence" value="ECO:0007669"/>
    <property type="project" value="UniProtKB-EC"/>
</dbReference>
<evidence type="ECO:0000259" key="3">
    <source>
        <dbReference type="PROSITE" id="PS50405"/>
    </source>
</evidence>
<dbReference type="PROSITE" id="PS50404">
    <property type="entry name" value="GST_NTER"/>
    <property type="match status" value="1"/>
</dbReference>
<gene>
    <name evidence="4" type="primary">maiA</name>
    <name evidence="4" type="ORF">LZC95_49530</name>
</gene>
<dbReference type="CDD" id="cd03191">
    <property type="entry name" value="GST_C_Zeta"/>
    <property type="match status" value="1"/>
</dbReference>
<protein>
    <submittedName>
        <fullName evidence="4">Maleylacetoacetate isomerase</fullName>
        <ecNumber evidence="4">5.2.1.2</ecNumber>
    </submittedName>
</protein>
<dbReference type="InterPro" id="IPR040079">
    <property type="entry name" value="Glutathione_S-Trfase"/>
</dbReference>
<dbReference type="InterPro" id="IPR004045">
    <property type="entry name" value="Glutathione_S-Trfase_N"/>
</dbReference>
<dbReference type="RefSeq" id="WP_394845084.1">
    <property type="nucleotide sequence ID" value="NZ_CP089982.1"/>
</dbReference>
<dbReference type="InterPro" id="IPR034330">
    <property type="entry name" value="GST_Zeta_C"/>
</dbReference>
<dbReference type="NCBIfam" id="TIGR01262">
    <property type="entry name" value="maiA"/>
    <property type="match status" value="1"/>
</dbReference>
<keyword evidence="5" id="KW-1185">Reference proteome</keyword>
<dbReference type="Gene3D" id="3.40.30.10">
    <property type="entry name" value="Glutaredoxin"/>
    <property type="match status" value="1"/>
</dbReference>
<reference evidence="4 5" key="1">
    <citation type="submission" date="2021-12" db="EMBL/GenBank/DDBJ databases">
        <title>Discovery of the Pendulisporaceae a myxobacterial family with distinct sporulation behavior and unique specialized metabolism.</title>
        <authorList>
            <person name="Garcia R."/>
            <person name="Popoff A."/>
            <person name="Bader C.D."/>
            <person name="Loehr J."/>
            <person name="Walesch S."/>
            <person name="Walt C."/>
            <person name="Boldt J."/>
            <person name="Bunk B."/>
            <person name="Haeckl F.J.F.P.J."/>
            <person name="Gunesch A.P."/>
            <person name="Birkelbach J."/>
            <person name="Nuebel U."/>
            <person name="Pietschmann T."/>
            <person name="Bach T."/>
            <person name="Mueller R."/>
        </authorList>
    </citation>
    <scope>NUCLEOTIDE SEQUENCE [LARGE SCALE GENOMIC DNA]</scope>
    <source>
        <strain evidence="4 5">MSr12523</strain>
    </source>
</reference>
<dbReference type="InterPro" id="IPR036282">
    <property type="entry name" value="Glutathione-S-Trfase_C_sf"/>
</dbReference>
<dbReference type="InterPro" id="IPR010987">
    <property type="entry name" value="Glutathione-S-Trfase_C-like"/>
</dbReference>
<dbReference type="Pfam" id="PF13409">
    <property type="entry name" value="GST_N_2"/>
    <property type="match status" value="1"/>
</dbReference>
<dbReference type="PROSITE" id="PS50405">
    <property type="entry name" value="GST_CTER"/>
    <property type="match status" value="1"/>
</dbReference>
<evidence type="ECO:0000313" key="4">
    <source>
        <dbReference type="EMBL" id="WXA94477.1"/>
    </source>
</evidence>
<organism evidence="4 5">
    <name type="scientific">Pendulispora brunnea</name>
    <dbReference type="NCBI Taxonomy" id="2905690"/>
    <lineage>
        <taxon>Bacteria</taxon>
        <taxon>Pseudomonadati</taxon>
        <taxon>Myxococcota</taxon>
        <taxon>Myxococcia</taxon>
        <taxon>Myxococcales</taxon>
        <taxon>Sorangiineae</taxon>
        <taxon>Pendulisporaceae</taxon>
        <taxon>Pendulispora</taxon>
    </lineage>
</organism>
<name>A0ABZ2KAS5_9BACT</name>
<evidence type="ECO:0000259" key="2">
    <source>
        <dbReference type="PROSITE" id="PS50404"/>
    </source>
</evidence>
<accession>A0ABZ2KAS5</accession>
<evidence type="ECO:0000313" key="5">
    <source>
        <dbReference type="Proteomes" id="UP001379533"/>
    </source>
</evidence>
<feature type="domain" description="GST C-terminal" evidence="3">
    <location>
        <begin position="92"/>
        <end position="215"/>
    </location>
</feature>
<sequence length="218" mass="24483">MILYGFWRSSATWRARLMLGLKGLAYEYRAVNLLENGGEQNRPDYVKRNPMRQVPLLELHEEDGTLLHIGQSLVIAEYLEERFPLPRLLPVGRAERARVRQIAETINSGIQPLANTAVRLYVRDVLGTDENAWCRHWIGGGLTAVEAMVQSNAGPFAFGDAPTLADVCIVPQLFHARRFGVDTDAFKTLSRIEKACYELDVFARAHAELQPDAPRATP</sequence>
<dbReference type="EC" id="5.2.1.2" evidence="4"/>
<evidence type="ECO:0000256" key="1">
    <source>
        <dbReference type="ARBA" id="ARBA00010007"/>
    </source>
</evidence>
<dbReference type="InterPro" id="IPR005955">
    <property type="entry name" value="GST_Zeta"/>
</dbReference>
<dbReference type="SFLD" id="SFLDS00019">
    <property type="entry name" value="Glutathione_Transferase_(cytos"/>
    <property type="match status" value="1"/>
</dbReference>